<dbReference type="Proteomes" id="UP000662857">
    <property type="component" value="Chromosome"/>
</dbReference>
<name>A0A895YJP1_9ACTN</name>
<organism evidence="1 2">
    <name type="scientific">Natronosporangium hydrolyticum</name>
    <dbReference type="NCBI Taxonomy" id="2811111"/>
    <lineage>
        <taxon>Bacteria</taxon>
        <taxon>Bacillati</taxon>
        <taxon>Actinomycetota</taxon>
        <taxon>Actinomycetes</taxon>
        <taxon>Micromonosporales</taxon>
        <taxon>Micromonosporaceae</taxon>
        <taxon>Natronosporangium</taxon>
    </lineage>
</organism>
<accession>A0A895YJP1</accession>
<protein>
    <submittedName>
        <fullName evidence="1">Uncharacterized protein</fullName>
    </submittedName>
</protein>
<dbReference type="EMBL" id="CP070499">
    <property type="protein sequence ID" value="QSB14330.1"/>
    <property type="molecule type" value="Genomic_DNA"/>
</dbReference>
<evidence type="ECO:0000313" key="2">
    <source>
        <dbReference type="Proteomes" id="UP000662857"/>
    </source>
</evidence>
<reference evidence="1" key="1">
    <citation type="submission" date="2021-02" db="EMBL/GenBank/DDBJ databases">
        <title>Natrosporangium hydrolyticum gen. nov., sp. nov, a haloalkaliphilic actinobacterium from a soda solonchak soil.</title>
        <authorList>
            <person name="Sorokin D.Y."/>
            <person name="Khijniak T.V."/>
            <person name="Zakharycheva A.P."/>
            <person name="Boueva O.V."/>
            <person name="Ariskina E.V."/>
            <person name="Hahnke R.L."/>
            <person name="Bunk B."/>
            <person name="Sproer C."/>
            <person name="Schumann P."/>
            <person name="Evtushenko L.I."/>
            <person name="Kublanov I.V."/>
        </authorList>
    </citation>
    <scope>NUCLEOTIDE SEQUENCE</scope>
    <source>
        <strain evidence="1">DSM 106523</strain>
    </source>
</reference>
<keyword evidence="2" id="KW-1185">Reference proteome</keyword>
<gene>
    <name evidence="1" type="ORF">JQS43_22995</name>
</gene>
<proteinExistence type="predicted"/>
<dbReference type="AlphaFoldDB" id="A0A895YJP1"/>
<dbReference type="RefSeq" id="WP_239676459.1">
    <property type="nucleotide sequence ID" value="NZ_CP070499.1"/>
</dbReference>
<sequence>MTDEVGVEPDHVYTAGQHVARFATDASGLAGLYASRLDTAAATVHHQTVAIAVGRYREQWRPFARDIADDVDALGQNTSSVAVVITEADHDASALLAQSTATADSQQSVLTRPISSHSAAI</sequence>
<dbReference type="KEGG" id="nhy:JQS43_22995"/>
<evidence type="ECO:0000313" key="1">
    <source>
        <dbReference type="EMBL" id="QSB14330.1"/>
    </source>
</evidence>